<dbReference type="InterPro" id="IPR036047">
    <property type="entry name" value="F-box-like_dom_sf"/>
</dbReference>
<dbReference type="PANTHER" id="PTHR47123:SF15">
    <property type="entry name" value="F-BOX PROTEIN SKIP23"/>
    <property type="match status" value="1"/>
</dbReference>
<evidence type="ECO:0000313" key="4">
    <source>
        <dbReference type="Proteomes" id="UP000288805"/>
    </source>
</evidence>
<sequence length="441" mass="50097">MAEWANLPRDLLHLIAKRLDSHFDLLRFRSVCSSWRSSTPSKPRSIFSHLPILPTTGFSEITWAFYLSKRSILQLGLPDSRAQTTPNSWLIKIEEDPSGVIRLINPLTTFKFRHLPPDFPKTFDFSGLRVFELGQEYVLEYMDYRPPGNAYLGSLYMEKVAFCSGNGDDFWLLTIHLSGKLAMFRSGDKKWMIIDDMQSPYDDVIFFDGKFYAVDNTGRTVVVDVADGSSPVVNLAASSVFGGDKKCLVESEGELLLVDTYFTMYHDDDEHVRWMIERMIHFKVFRLDQREQKWVEIESLGDRLLFLGDDSSFSARASDFYGCKGNSICFTNISFFSDAEEDDASRSGTIGVFDLDSGSIGPLSSYANYSKTIWPPPAWVSSTSEVFLLHYMMLFVLLIIMVSWELYSLDPIAGCADRPDISCSLKVGNQFEVAELQLNFV</sequence>
<reference evidence="3 4" key="1">
    <citation type="journal article" date="2018" name="PLoS Genet.">
        <title>Population sequencing reveals clonal diversity and ancestral inbreeding in the grapevine cultivar Chardonnay.</title>
        <authorList>
            <person name="Roach M.J."/>
            <person name="Johnson D.L."/>
            <person name="Bohlmann J."/>
            <person name="van Vuuren H.J."/>
            <person name="Jones S.J."/>
            <person name="Pretorius I.S."/>
            <person name="Schmidt S.A."/>
            <person name="Borneman A.R."/>
        </authorList>
    </citation>
    <scope>NUCLEOTIDE SEQUENCE [LARGE SCALE GENOMIC DNA]</scope>
    <source>
        <strain evidence="4">cv. Chardonnay</strain>
        <tissue evidence="3">Leaf</tissue>
    </source>
</reference>
<keyword evidence="1" id="KW-0472">Membrane</keyword>
<protein>
    <submittedName>
        <fullName evidence="3">F-box protein SKIP23</fullName>
    </submittedName>
</protein>
<dbReference type="Gene3D" id="1.20.1280.50">
    <property type="match status" value="1"/>
</dbReference>
<dbReference type="Pfam" id="PF03478">
    <property type="entry name" value="Beta-prop_KIB1-4"/>
    <property type="match status" value="1"/>
</dbReference>
<dbReference type="InterPro" id="IPR051304">
    <property type="entry name" value="SCF_F-box_domain"/>
</dbReference>
<proteinExistence type="predicted"/>
<gene>
    <name evidence="3" type="primary">SKIP23_1</name>
    <name evidence="3" type="ORF">CK203_010495</name>
</gene>
<dbReference type="Pfam" id="PF12937">
    <property type="entry name" value="F-box-like"/>
    <property type="match status" value="1"/>
</dbReference>
<comment type="caution">
    <text evidence="3">The sequence shown here is derived from an EMBL/GenBank/DDBJ whole genome shotgun (WGS) entry which is preliminary data.</text>
</comment>
<feature type="domain" description="F-box" evidence="2">
    <location>
        <begin position="7"/>
        <end position="48"/>
    </location>
</feature>
<evidence type="ECO:0000256" key="1">
    <source>
        <dbReference type="SAM" id="Phobius"/>
    </source>
</evidence>
<dbReference type="SUPFAM" id="SSF81383">
    <property type="entry name" value="F-box domain"/>
    <property type="match status" value="1"/>
</dbReference>
<dbReference type="InterPro" id="IPR001810">
    <property type="entry name" value="F-box_dom"/>
</dbReference>
<evidence type="ECO:0000313" key="3">
    <source>
        <dbReference type="EMBL" id="RVX12261.1"/>
    </source>
</evidence>
<organism evidence="3 4">
    <name type="scientific">Vitis vinifera</name>
    <name type="common">Grape</name>
    <dbReference type="NCBI Taxonomy" id="29760"/>
    <lineage>
        <taxon>Eukaryota</taxon>
        <taxon>Viridiplantae</taxon>
        <taxon>Streptophyta</taxon>
        <taxon>Embryophyta</taxon>
        <taxon>Tracheophyta</taxon>
        <taxon>Spermatophyta</taxon>
        <taxon>Magnoliopsida</taxon>
        <taxon>eudicotyledons</taxon>
        <taxon>Gunneridae</taxon>
        <taxon>Pentapetalae</taxon>
        <taxon>rosids</taxon>
        <taxon>Vitales</taxon>
        <taxon>Vitaceae</taxon>
        <taxon>Viteae</taxon>
        <taxon>Vitis</taxon>
    </lineage>
</organism>
<accession>A0A438JTH2</accession>
<dbReference type="SMART" id="SM00256">
    <property type="entry name" value="FBOX"/>
    <property type="match status" value="1"/>
</dbReference>
<keyword evidence="1" id="KW-0812">Transmembrane</keyword>
<dbReference type="PANTHER" id="PTHR47123">
    <property type="entry name" value="F-BOX PROTEIN SKIP23"/>
    <property type="match status" value="1"/>
</dbReference>
<feature type="transmembrane region" description="Helical" evidence="1">
    <location>
        <begin position="386"/>
        <end position="404"/>
    </location>
</feature>
<dbReference type="AlphaFoldDB" id="A0A438JTH2"/>
<dbReference type="InterPro" id="IPR005174">
    <property type="entry name" value="KIB1-4_b-propeller"/>
</dbReference>
<dbReference type="EMBL" id="QGNW01000028">
    <property type="protein sequence ID" value="RVX12261.1"/>
    <property type="molecule type" value="Genomic_DNA"/>
</dbReference>
<name>A0A438JTH2_VITVI</name>
<keyword evidence="1" id="KW-1133">Transmembrane helix</keyword>
<evidence type="ECO:0000259" key="2">
    <source>
        <dbReference type="SMART" id="SM00256"/>
    </source>
</evidence>
<dbReference type="Proteomes" id="UP000288805">
    <property type="component" value="Unassembled WGS sequence"/>
</dbReference>